<dbReference type="FunFam" id="3.40.50.2300:FF:000310">
    <property type="entry name" value="Glutamate receptor"/>
    <property type="match status" value="1"/>
</dbReference>
<dbReference type="SMART" id="SM00079">
    <property type="entry name" value="PBPe"/>
    <property type="match status" value="2"/>
</dbReference>
<dbReference type="GO" id="GO:0015276">
    <property type="term" value="F:ligand-gated monoatomic ion channel activity"/>
    <property type="evidence" value="ECO:0007669"/>
    <property type="project" value="InterPro"/>
</dbReference>
<keyword evidence="9 16" id="KW-0472">Membrane</keyword>
<evidence type="ECO:0000256" key="2">
    <source>
        <dbReference type="ARBA" id="ARBA00008685"/>
    </source>
</evidence>
<dbReference type="FunFam" id="3.40.190.10:FF:000103">
    <property type="entry name" value="Glutamate receptor"/>
    <property type="match status" value="2"/>
</dbReference>
<evidence type="ECO:0000256" key="6">
    <source>
        <dbReference type="ARBA" id="ARBA00022729"/>
    </source>
</evidence>
<evidence type="ECO:0000256" key="8">
    <source>
        <dbReference type="ARBA" id="ARBA00023065"/>
    </source>
</evidence>
<dbReference type="FunFam" id="1.10.287.70:FF:000037">
    <property type="entry name" value="Glutamate receptor"/>
    <property type="match status" value="2"/>
</dbReference>
<feature type="domain" description="Ionotropic glutamate receptor C-terminal" evidence="18">
    <location>
        <begin position="465"/>
        <end position="815"/>
    </location>
</feature>
<keyword evidence="20" id="KW-1185">Reference proteome</keyword>
<feature type="transmembrane region" description="Helical" evidence="16">
    <location>
        <begin position="1790"/>
        <end position="1814"/>
    </location>
</feature>
<evidence type="ECO:0000256" key="16">
    <source>
        <dbReference type="SAM" id="Phobius"/>
    </source>
</evidence>
<dbReference type="FunFam" id="3.40.50.2300:FF:000169">
    <property type="entry name" value="Glutamate receptor"/>
    <property type="match status" value="2"/>
</dbReference>
<sequence>MKMGATNLFGSFFFLVCLSIEFSLVVRGQNRTTIPVNVGVVLDDLDSPNTKVWLTCINLGLSDFYTSHGSSTTRLALSIGDSREDVVDAAAAALDLIKNDQVQAILGPKSSMQANFVIELGDKAQVPIISFSATSPSLTSIRSPYFFRAAQNDSSQVKAISAVVQAFGWREAVPIYIDNEYGQGVIPYLVDALQEVQARVLYRSAIPPEATDDQLAAELYKLMTMQTRVFIVHMLPSLGSRLFAKAQEMDMMDGDYVWIMASGMTNHLTTMNASVINSLQGALGVRTYVPQTKELVDFRARWKRQFQEDNPTIIDAELNVPALWAYDAAFALAMAVENVGTENFGFEKANASTNSSTDLEYFGVSHNGPELCQSLSSTNFRGLSGDFSFVDGQLQNSIFELVNVIGNAAKTIGFWKPQSGLEKKLNMTNRNGPYSTSKSNLAPILWPGDSPSVPKGWEIPTNGKRLRVGVPVIDGFAEFVKVVPGPRANTTEVSGFCIDVFNAAMAGLPYAVTYDFIPFAKPDGTSAGSYDDLVQQVFLGNFDALAADTTIRANRSLYVDFTLPYTESGVVMVVPMKDGKNKSAWIFLKPLTWDLWLTSLCFFVFIGFVVWVLEHRINEEFRGPPSHQIGTSFWFSFSTMVFAQREKVISNLARFVVIVWVFVVLILTQSYTASLTSLLTVQQLQPTFSNLSDLKKNKEYIGYIEGSFIRDLLIQRGVDPNKLRPYKSSDECHEFLTNGSANGGIAAAIDETPNMKLFLAKYCSKYTMIGPIFKTDGFGFVFPKGSPLVPDVSRAILNLTEGDAMKEIENKWFAGDATCSDTKPTISDSNSLGLDSFRGLFLIAGVSSSLSLIIFAASFCYRHWHMFMTTGASVWKRIKVMLRIFDQKDLSSHTFRKTGSQDGKYMHNAGNIATSVEASPNNNSTRPPSPSSPESIGHSNHTNPHSPFFREEGILQGLFISTYCSLLISANLPSSASAAAAAVENTKIPVNVGVVVDLDAPSGKTYLSCIKMALQDFYASYAHFNTRLVLHTRNSNQTVVGAAAAALDLIKNVEVQAILGPETSMQASFVVNLGDKAHVPIVSFSASSPSLASLRSPYFFRVTQTDSYQVKAISSIVKNFGWRHVVPIYVDNTFGEGVIPFLVDALQKVDAHVPYRSVIPPSATDEQIEKELYKLMTMQTRVFIVHMMPHLCSKLFAMANKIGMMSEGYVWITTNGAGNRLRSLGPVVLSSMQGVLGVETEVPTTMELTEFKMRWKRQFQQDNPAIIDVYVDVIGLRAYDAAFALALAAEQVGDTSFGFQERNGSFSSTDLDTFKVSQYGPKLAQALSNTRFKGIAGDFSLDCGQLQSSRFQILNVNGDGVRTIAFWTPENGMVKTLSSTNTSILSTSEKCDFGTIIWPGDSLSVPKGWEIPTSGKKLKIGVPVKVGFTEFVKVTKIPSTNTTDVTGFSIDVFNAAVEVLPYALPFEFIPFENPDGTSAGTYNDLVYQVYLEKYDAVVGDTTIRANRSLYVDFTMPYTESGVVMVVPIRDTRRKCAWVFLKPLTWDLWLTTFCFFIFIGFVVWVLEHRINEDFRGPPSHQVGTSFWFSFSTMVFSHRERVVSNLARFLMIIWVFVVLVLTQSYTANLASLLTVEQLQPTVTDIKDLLRNGDNVGYIENTYVCEILKQLGFDNSKLKPIKTMEECDVSLSKGSAKGGIAAVVDEIPNMKLFVAKYCSKYTMIGPIFKTDGFAFVFPKHSPLVPDLSQAVLNVTGGEKIMNIENKWFSQESKCEDKSTTPRVSSNSLGLESFWGLFLIAGMASILALIIFLASFLYKHRHVLKHSDSRASKWRRVRAMFEIFNDKDISSHTFKSSQQRDGIGGVGDEVKAVENWLKCRRILELPMCVNVSCPCESMLACYLCQNGWIVW</sequence>
<keyword evidence="7 16" id="KW-1133">Transmembrane helix</keyword>
<dbReference type="CDD" id="cd13686">
    <property type="entry name" value="GluR_Plant"/>
    <property type="match status" value="2"/>
</dbReference>
<evidence type="ECO:0000313" key="20">
    <source>
        <dbReference type="Proteomes" id="UP001054821"/>
    </source>
</evidence>
<dbReference type="GO" id="GO:0016020">
    <property type="term" value="C:membrane"/>
    <property type="evidence" value="ECO:0007669"/>
    <property type="project" value="UniProtKB-SubCell"/>
</dbReference>
<dbReference type="PANTHER" id="PTHR34836:SF1">
    <property type="entry name" value="OS09G0428600 PROTEIN"/>
    <property type="match status" value="1"/>
</dbReference>
<comment type="subunit">
    <text evidence="3">May form heteromers.</text>
</comment>
<proteinExistence type="inferred from homology"/>
<feature type="signal peptide" evidence="17">
    <location>
        <begin position="1"/>
        <end position="28"/>
    </location>
</feature>
<feature type="compositionally biased region" description="Low complexity" evidence="15">
    <location>
        <begin position="919"/>
        <end position="940"/>
    </location>
</feature>
<evidence type="ECO:0000256" key="11">
    <source>
        <dbReference type="ARBA" id="ARBA00023180"/>
    </source>
</evidence>
<dbReference type="Pfam" id="PF01094">
    <property type="entry name" value="ANF_receptor"/>
    <property type="match status" value="2"/>
</dbReference>
<comment type="subcellular location">
    <subcellularLocation>
        <location evidence="1">Membrane</location>
        <topology evidence="1">Multi-pass membrane protein</topology>
    </subcellularLocation>
</comment>
<evidence type="ECO:0000256" key="14">
    <source>
        <dbReference type="ARBA" id="ARBA00049638"/>
    </source>
</evidence>
<dbReference type="InterPro" id="IPR044440">
    <property type="entry name" value="GABAb_receptor_plant_PBP1"/>
</dbReference>
<dbReference type="SUPFAM" id="SSF81324">
    <property type="entry name" value="Voltage-gated potassium channels"/>
    <property type="match status" value="1"/>
</dbReference>
<dbReference type="InterPro" id="IPR001320">
    <property type="entry name" value="Iontro_rcpt_C"/>
</dbReference>
<gene>
    <name evidence="19" type="ORF">L3X38_006987</name>
</gene>
<feature type="domain" description="Ionotropic glutamate receptor C-terminal" evidence="18">
    <location>
        <begin position="1417"/>
        <end position="1767"/>
    </location>
</feature>
<dbReference type="FunFam" id="3.40.190.10:FF:000195">
    <property type="entry name" value="Glutamate receptor 2.7"/>
    <property type="match status" value="2"/>
</dbReference>
<dbReference type="Gene3D" id="3.40.190.10">
    <property type="entry name" value="Periplasmic binding protein-like II"/>
    <property type="match status" value="4"/>
</dbReference>
<keyword evidence="10" id="KW-0675">Receptor</keyword>
<dbReference type="Gene3D" id="3.40.50.2300">
    <property type="match status" value="4"/>
</dbReference>
<dbReference type="Gene3D" id="1.10.287.70">
    <property type="match status" value="2"/>
</dbReference>
<evidence type="ECO:0000256" key="15">
    <source>
        <dbReference type="SAM" id="MobiDB-lite"/>
    </source>
</evidence>
<dbReference type="InterPro" id="IPR001828">
    <property type="entry name" value="ANF_lig-bd_rcpt"/>
</dbReference>
<evidence type="ECO:0000259" key="18">
    <source>
        <dbReference type="SMART" id="SM00079"/>
    </source>
</evidence>
<evidence type="ECO:0000313" key="19">
    <source>
        <dbReference type="EMBL" id="KAI5354092.1"/>
    </source>
</evidence>
<organism evidence="19 20">
    <name type="scientific">Prunus dulcis</name>
    <name type="common">Almond</name>
    <name type="synonym">Amygdalus dulcis</name>
    <dbReference type="NCBI Taxonomy" id="3755"/>
    <lineage>
        <taxon>Eukaryota</taxon>
        <taxon>Viridiplantae</taxon>
        <taxon>Streptophyta</taxon>
        <taxon>Embryophyta</taxon>
        <taxon>Tracheophyta</taxon>
        <taxon>Spermatophyta</taxon>
        <taxon>Magnoliopsida</taxon>
        <taxon>eudicotyledons</taxon>
        <taxon>Gunneridae</taxon>
        <taxon>Pentapetalae</taxon>
        <taxon>rosids</taxon>
        <taxon>fabids</taxon>
        <taxon>Rosales</taxon>
        <taxon>Rosaceae</taxon>
        <taxon>Amygdaloideae</taxon>
        <taxon>Amygdaleae</taxon>
        <taxon>Prunus</taxon>
    </lineage>
</organism>
<dbReference type="SUPFAM" id="SSF53850">
    <property type="entry name" value="Periplasmic binding protein-like II"/>
    <property type="match status" value="2"/>
</dbReference>
<feature type="transmembrane region" description="Helical" evidence="16">
    <location>
        <begin position="593"/>
        <end position="613"/>
    </location>
</feature>
<keyword evidence="5 16" id="KW-0812">Transmembrane</keyword>
<dbReference type="FunFam" id="3.40.50.2300:FF:000758">
    <property type="entry name" value="Glutamate receptor"/>
    <property type="match status" value="1"/>
</dbReference>
<keyword evidence="4" id="KW-0813">Transport</keyword>
<feature type="transmembrane region" description="Helical" evidence="16">
    <location>
        <begin position="1543"/>
        <end position="1565"/>
    </location>
</feature>
<feature type="transmembrane region" description="Helical" evidence="16">
    <location>
        <begin position="652"/>
        <end position="671"/>
    </location>
</feature>
<evidence type="ECO:0000256" key="10">
    <source>
        <dbReference type="ARBA" id="ARBA00023170"/>
    </source>
</evidence>
<accession>A0AAD5F5K0</accession>
<evidence type="ECO:0000256" key="13">
    <source>
        <dbReference type="ARBA" id="ARBA00023303"/>
    </source>
</evidence>
<feature type="region of interest" description="Disordered" evidence="15">
    <location>
        <begin position="915"/>
        <end position="943"/>
    </location>
</feature>
<evidence type="ECO:0000256" key="7">
    <source>
        <dbReference type="ARBA" id="ARBA00022989"/>
    </source>
</evidence>
<keyword evidence="13" id="KW-0407">Ion channel</keyword>
<dbReference type="PANTHER" id="PTHR34836">
    <property type="entry name" value="OS06G0188250 PROTEIN"/>
    <property type="match status" value="1"/>
</dbReference>
<dbReference type="Pfam" id="PF00060">
    <property type="entry name" value="Lig_chan"/>
    <property type="match status" value="2"/>
</dbReference>
<evidence type="ECO:0000256" key="9">
    <source>
        <dbReference type="ARBA" id="ARBA00023136"/>
    </source>
</evidence>
<name>A0AAD5F5K0_PRUDU</name>
<dbReference type="CDD" id="cd19990">
    <property type="entry name" value="PBP1_GABAb_receptor_plant"/>
    <property type="match status" value="2"/>
</dbReference>
<protein>
    <recommendedName>
        <fullName evidence="18">Ionotropic glutamate receptor C-terminal domain-containing protein</fullName>
    </recommendedName>
</protein>
<feature type="chain" id="PRO_5042179343" description="Ionotropic glutamate receptor C-terminal domain-containing protein" evidence="17">
    <location>
        <begin position="29"/>
        <end position="1907"/>
    </location>
</feature>
<evidence type="ECO:0000256" key="12">
    <source>
        <dbReference type="ARBA" id="ARBA00023286"/>
    </source>
</evidence>
<comment type="similarity">
    <text evidence="2">Belongs to the glutamate-gated ion channel (TC 1.A.10.1) family.</text>
</comment>
<keyword evidence="8" id="KW-0406">Ion transport</keyword>
<feature type="transmembrane region" description="Helical" evidence="16">
    <location>
        <begin position="1607"/>
        <end position="1625"/>
    </location>
</feature>
<evidence type="ECO:0000256" key="3">
    <source>
        <dbReference type="ARBA" id="ARBA00011095"/>
    </source>
</evidence>
<evidence type="ECO:0000256" key="17">
    <source>
        <dbReference type="SAM" id="SignalP"/>
    </source>
</evidence>
<reference evidence="19 20" key="1">
    <citation type="journal article" date="2022" name="G3 (Bethesda)">
        <title>Whole-genome sequence and methylome profiling of the almond [Prunus dulcis (Mill.) D.A. Webb] cultivar 'Nonpareil'.</title>
        <authorList>
            <person name="D'Amico-Willman K.M."/>
            <person name="Ouma W.Z."/>
            <person name="Meulia T."/>
            <person name="Sideli G.M."/>
            <person name="Gradziel T.M."/>
            <person name="Fresnedo-Ramirez J."/>
        </authorList>
    </citation>
    <scope>NUCLEOTIDE SEQUENCE [LARGE SCALE GENOMIC DNA]</scope>
    <source>
        <strain evidence="19">Clone GOH B32 T37-40</strain>
    </source>
</reference>
<dbReference type="Proteomes" id="UP001054821">
    <property type="component" value="Chromosome 1"/>
</dbReference>
<evidence type="ECO:0000256" key="4">
    <source>
        <dbReference type="ARBA" id="ARBA00022448"/>
    </source>
</evidence>
<keyword evidence="12" id="KW-1071">Ligand-gated ion channel</keyword>
<keyword evidence="6 17" id="KW-0732">Signal</keyword>
<comment type="function">
    <text evidence="14">Glutamate-gated receptor that probably acts as a non-selective cation channel. May be involved in light-signal transduction and calcium homeostasis via the regulation of calcium influx into cells.</text>
</comment>
<evidence type="ECO:0000256" key="1">
    <source>
        <dbReference type="ARBA" id="ARBA00004141"/>
    </source>
</evidence>
<dbReference type="EMBL" id="JAJFAZ020000001">
    <property type="protein sequence ID" value="KAI5354092.1"/>
    <property type="molecule type" value="Genomic_DNA"/>
</dbReference>
<dbReference type="InterPro" id="IPR015683">
    <property type="entry name" value="Ionotropic_Glu_rcpt"/>
</dbReference>
<dbReference type="SUPFAM" id="SSF53822">
    <property type="entry name" value="Periplasmic binding protein-like I"/>
    <property type="match status" value="2"/>
</dbReference>
<dbReference type="InterPro" id="IPR028082">
    <property type="entry name" value="Peripla_BP_I"/>
</dbReference>
<comment type="caution">
    <text evidence="19">The sequence shown here is derived from an EMBL/GenBank/DDBJ whole genome shotgun (WGS) entry which is preliminary data.</text>
</comment>
<keyword evidence="11" id="KW-0325">Glycoprotein</keyword>
<evidence type="ECO:0000256" key="5">
    <source>
        <dbReference type="ARBA" id="ARBA00022692"/>
    </source>
</evidence>